<dbReference type="FunFam" id="2.40.37.10:FF:000006">
    <property type="entry name" value="Alanine racemase"/>
    <property type="match status" value="1"/>
</dbReference>
<dbReference type="SUPFAM" id="SSF51419">
    <property type="entry name" value="PLP-binding barrel"/>
    <property type="match status" value="1"/>
</dbReference>
<feature type="domain" description="Alanine racemase C-terminal" evidence="16">
    <location>
        <begin position="247"/>
        <end position="372"/>
    </location>
</feature>
<dbReference type="GO" id="GO:0005886">
    <property type="term" value="C:plasma membrane"/>
    <property type="evidence" value="ECO:0007669"/>
    <property type="project" value="UniProtKB-SubCell"/>
</dbReference>
<keyword evidence="7" id="KW-1133">Transmembrane helix</keyword>
<dbReference type="EMBL" id="NGKA01000012">
    <property type="protein sequence ID" value="RSU11024.1"/>
    <property type="molecule type" value="Genomic_DNA"/>
</dbReference>
<dbReference type="InterPro" id="IPR001608">
    <property type="entry name" value="Ala_racemase_N"/>
</dbReference>
<comment type="function">
    <text evidence="13">Catalyzes the interconversion of L-alanine and D-alanine. May also act on other amino acids.</text>
</comment>
<dbReference type="GO" id="GO:0005829">
    <property type="term" value="C:cytosol"/>
    <property type="evidence" value="ECO:0007669"/>
    <property type="project" value="TreeGrafter"/>
</dbReference>
<reference evidence="17 18" key="1">
    <citation type="submission" date="2017-05" db="EMBL/GenBank/DDBJ databases">
        <title>Vagococcus spp. assemblies.</title>
        <authorList>
            <person name="Gulvik C.A."/>
        </authorList>
    </citation>
    <scope>NUCLEOTIDE SEQUENCE [LARGE SCALE GENOMIC DNA]</scope>
    <source>
        <strain evidence="17 18">CCUG 51432</strain>
    </source>
</reference>
<name>A0A430ASJ9_9ENTE</name>
<dbReference type="CDD" id="cd00430">
    <property type="entry name" value="PLPDE_III_AR"/>
    <property type="match status" value="1"/>
</dbReference>
<evidence type="ECO:0000313" key="17">
    <source>
        <dbReference type="EMBL" id="RSU11024.1"/>
    </source>
</evidence>
<dbReference type="RefSeq" id="WP_126809348.1">
    <property type="nucleotide sequence ID" value="NZ_NGKA01000012.1"/>
</dbReference>
<comment type="cofactor">
    <cofactor evidence="2 13 14">
        <name>pyridoxal 5'-phosphate</name>
        <dbReference type="ChEBI" id="CHEBI:597326"/>
    </cofactor>
</comment>
<feature type="active site" description="Proton acceptor; specific for D-alanine" evidence="13">
    <location>
        <position position="40"/>
    </location>
</feature>
<dbReference type="GO" id="GO:0009252">
    <property type="term" value="P:peptidoglycan biosynthetic process"/>
    <property type="evidence" value="ECO:0007669"/>
    <property type="project" value="TreeGrafter"/>
</dbReference>
<dbReference type="Pfam" id="PF01168">
    <property type="entry name" value="Ala_racemase_N"/>
    <property type="match status" value="1"/>
</dbReference>
<dbReference type="FunFam" id="3.20.20.10:FF:000002">
    <property type="entry name" value="Alanine racemase"/>
    <property type="match status" value="1"/>
</dbReference>
<evidence type="ECO:0000256" key="2">
    <source>
        <dbReference type="ARBA" id="ARBA00001933"/>
    </source>
</evidence>
<evidence type="ECO:0000256" key="5">
    <source>
        <dbReference type="ARBA" id="ARBA00022692"/>
    </source>
</evidence>
<dbReference type="GO" id="GO:0008784">
    <property type="term" value="F:alanine racemase activity"/>
    <property type="evidence" value="ECO:0007669"/>
    <property type="project" value="UniProtKB-UniRule"/>
</dbReference>
<evidence type="ECO:0000256" key="8">
    <source>
        <dbReference type="ARBA" id="ARBA00023136"/>
    </source>
</evidence>
<proteinExistence type="inferred from homology"/>
<gene>
    <name evidence="17" type="ORF">CBF29_08670</name>
</gene>
<evidence type="ECO:0000256" key="12">
    <source>
        <dbReference type="ARBA" id="ARBA00061081"/>
    </source>
</evidence>
<dbReference type="SMART" id="SM01005">
    <property type="entry name" value="Ala_racemase_C"/>
    <property type="match status" value="1"/>
</dbReference>
<dbReference type="Proteomes" id="UP000287605">
    <property type="component" value="Unassembled WGS sequence"/>
</dbReference>
<evidence type="ECO:0000256" key="15">
    <source>
        <dbReference type="PIRSR" id="PIRSR600821-52"/>
    </source>
</evidence>
<dbReference type="HAMAP" id="MF_01201">
    <property type="entry name" value="Ala_racemase"/>
    <property type="match status" value="1"/>
</dbReference>
<keyword evidence="10" id="KW-0046">Antibiotic resistance</keyword>
<dbReference type="InterPro" id="IPR000821">
    <property type="entry name" value="Ala_racemase"/>
</dbReference>
<organism evidence="17 18">
    <name type="scientific">Vagococcus elongatus</name>
    <dbReference type="NCBI Taxonomy" id="180344"/>
    <lineage>
        <taxon>Bacteria</taxon>
        <taxon>Bacillati</taxon>
        <taxon>Bacillota</taxon>
        <taxon>Bacilli</taxon>
        <taxon>Lactobacillales</taxon>
        <taxon>Enterococcaceae</taxon>
        <taxon>Vagococcus</taxon>
    </lineage>
</organism>
<dbReference type="SUPFAM" id="SSF50621">
    <property type="entry name" value="Alanine racemase C-terminal domain-like"/>
    <property type="match status" value="1"/>
</dbReference>
<dbReference type="AlphaFoldDB" id="A0A430ASJ9"/>
<dbReference type="Pfam" id="PF00842">
    <property type="entry name" value="Ala_racemase_C"/>
    <property type="match status" value="1"/>
</dbReference>
<evidence type="ECO:0000256" key="7">
    <source>
        <dbReference type="ARBA" id="ARBA00022989"/>
    </source>
</evidence>
<dbReference type="PANTHER" id="PTHR30511:SF0">
    <property type="entry name" value="ALANINE RACEMASE, CATABOLIC-RELATED"/>
    <property type="match status" value="1"/>
</dbReference>
<dbReference type="GO" id="GO:0046677">
    <property type="term" value="P:response to antibiotic"/>
    <property type="evidence" value="ECO:0007669"/>
    <property type="project" value="UniProtKB-KW"/>
</dbReference>
<dbReference type="NCBIfam" id="TIGR00492">
    <property type="entry name" value="alr"/>
    <property type="match status" value="1"/>
</dbReference>
<keyword evidence="8" id="KW-0472">Membrane</keyword>
<comment type="similarity">
    <text evidence="12">In the C-terminal section; belongs to the alanine racemase family.</text>
</comment>
<dbReference type="InterPro" id="IPR011079">
    <property type="entry name" value="Ala_racemase_C"/>
</dbReference>
<dbReference type="UniPathway" id="UPA00042">
    <property type="reaction ID" value="UER00497"/>
</dbReference>
<evidence type="ECO:0000256" key="6">
    <source>
        <dbReference type="ARBA" id="ARBA00022898"/>
    </source>
</evidence>
<dbReference type="GO" id="GO:0030632">
    <property type="term" value="P:D-alanine biosynthetic process"/>
    <property type="evidence" value="ECO:0007669"/>
    <property type="project" value="UniProtKB-UniRule"/>
</dbReference>
<sequence>MNTSWNRSSTIFVDSEAIKYNIKKILEDRQPEDQVFAVVKADGYGHGAIEVARAALEGGAQGICVATIDEALDVRKAGFTVPVLVMGLIEEESAQLAQEHDISVTAGDNIWLKNLLQGNTLNGKLAPLKIHLKVDTGMGRIGYQTVADFLEGLKIISASPALYLEGIFTHFATADEADTTIFEQQQEKLKEFLAVVAEKPTYVHCANSATAIWHSECPSDIIRLGLAMYGVNPSGDTLALPYKLKPALSLKSKLIFVKQVFPGDTISYGATYTAREEEWIGTLPIGYADGWHRRLQGFHVLVDGQPCEIVGRVCMDQCMIRLPKEYDVGTEVVLVGTSGTQEISVVDIANYIGTIPYEVLCQFSGRLRREYN</sequence>
<dbReference type="InterPro" id="IPR029066">
    <property type="entry name" value="PLP-binding_barrel"/>
</dbReference>
<keyword evidence="5" id="KW-0812">Transmembrane</keyword>
<comment type="similarity">
    <text evidence="11">In the N-terminal section; belongs to the acyltransferase 3 family.</text>
</comment>
<keyword evidence="6 13" id="KW-0663">Pyridoxal phosphate</keyword>
<keyword evidence="9 13" id="KW-0413">Isomerase</keyword>
<dbReference type="PRINTS" id="PR00992">
    <property type="entry name" value="ALARACEMASE"/>
</dbReference>
<evidence type="ECO:0000256" key="10">
    <source>
        <dbReference type="ARBA" id="ARBA00023251"/>
    </source>
</evidence>
<accession>A0A430ASJ9</accession>
<evidence type="ECO:0000259" key="16">
    <source>
        <dbReference type="SMART" id="SM01005"/>
    </source>
</evidence>
<comment type="caution">
    <text evidence="17">The sequence shown here is derived from an EMBL/GenBank/DDBJ whole genome shotgun (WGS) entry which is preliminary data.</text>
</comment>
<dbReference type="OrthoDB" id="9813814at2"/>
<dbReference type="InterPro" id="IPR020622">
    <property type="entry name" value="Ala_racemase_pyridoxalP-BS"/>
</dbReference>
<evidence type="ECO:0000256" key="3">
    <source>
        <dbReference type="ARBA" id="ARBA00004651"/>
    </source>
</evidence>
<evidence type="ECO:0000256" key="13">
    <source>
        <dbReference type="HAMAP-Rule" id="MF_01201"/>
    </source>
</evidence>
<dbReference type="InterPro" id="IPR009006">
    <property type="entry name" value="Ala_racemase/Decarboxylase_C"/>
</dbReference>
<evidence type="ECO:0000256" key="14">
    <source>
        <dbReference type="PIRSR" id="PIRSR600821-50"/>
    </source>
</evidence>
<evidence type="ECO:0000256" key="11">
    <source>
        <dbReference type="ARBA" id="ARBA00060905"/>
    </source>
</evidence>
<dbReference type="GO" id="GO:0030170">
    <property type="term" value="F:pyridoxal phosphate binding"/>
    <property type="evidence" value="ECO:0007669"/>
    <property type="project" value="UniProtKB-UniRule"/>
</dbReference>
<evidence type="ECO:0000256" key="1">
    <source>
        <dbReference type="ARBA" id="ARBA00000316"/>
    </source>
</evidence>
<evidence type="ECO:0000256" key="4">
    <source>
        <dbReference type="ARBA" id="ARBA00022475"/>
    </source>
</evidence>
<dbReference type="Gene3D" id="3.20.20.10">
    <property type="entry name" value="Alanine racemase"/>
    <property type="match status" value="1"/>
</dbReference>
<dbReference type="PROSITE" id="PS00395">
    <property type="entry name" value="ALANINE_RACEMASE"/>
    <property type="match status" value="1"/>
</dbReference>
<feature type="active site" description="Proton acceptor; specific for L-alanine" evidence="13">
    <location>
        <position position="268"/>
    </location>
</feature>
<feature type="binding site" evidence="13 15">
    <location>
        <position position="140"/>
    </location>
    <ligand>
        <name>substrate</name>
    </ligand>
</feature>
<dbReference type="Gene3D" id="2.40.37.10">
    <property type="entry name" value="Lyase, Ornithine Decarboxylase, Chain A, domain 1"/>
    <property type="match status" value="1"/>
</dbReference>
<comment type="similarity">
    <text evidence="13">Belongs to the alanine racemase family.</text>
</comment>
<comment type="subcellular location">
    <subcellularLocation>
        <location evidence="3">Cell membrane</location>
        <topology evidence="3">Multi-pass membrane protein</topology>
    </subcellularLocation>
</comment>
<keyword evidence="4" id="KW-1003">Cell membrane</keyword>
<comment type="pathway">
    <text evidence="13">Amino-acid biosynthesis; D-alanine biosynthesis; D-alanine from L-alanine: step 1/1.</text>
</comment>
<evidence type="ECO:0000313" key="18">
    <source>
        <dbReference type="Proteomes" id="UP000287605"/>
    </source>
</evidence>
<dbReference type="EC" id="5.1.1.1" evidence="13"/>
<keyword evidence="18" id="KW-1185">Reference proteome</keyword>
<protein>
    <recommendedName>
        <fullName evidence="13">Alanine racemase</fullName>
        <ecNumber evidence="13">5.1.1.1</ecNumber>
    </recommendedName>
</protein>
<dbReference type="PANTHER" id="PTHR30511">
    <property type="entry name" value="ALANINE RACEMASE"/>
    <property type="match status" value="1"/>
</dbReference>
<comment type="catalytic activity">
    <reaction evidence="1 13">
        <text>L-alanine = D-alanine</text>
        <dbReference type="Rhea" id="RHEA:20249"/>
        <dbReference type="ChEBI" id="CHEBI:57416"/>
        <dbReference type="ChEBI" id="CHEBI:57972"/>
        <dbReference type="EC" id="5.1.1.1"/>
    </reaction>
</comment>
<feature type="binding site" evidence="13 15">
    <location>
        <position position="315"/>
    </location>
    <ligand>
        <name>substrate</name>
    </ligand>
</feature>
<evidence type="ECO:0000256" key="9">
    <source>
        <dbReference type="ARBA" id="ARBA00023235"/>
    </source>
</evidence>
<feature type="modified residue" description="N6-(pyridoxal phosphate)lysine" evidence="13 14">
    <location>
        <position position="40"/>
    </location>
</feature>